<dbReference type="EMBL" id="LCGF01000016">
    <property type="protein sequence ID" value="KKT11292.1"/>
    <property type="molecule type" value="Genomic_DNA"/>
</dbReference>
<feature type="domain" description="Type II secretion system protein GspG C-terminal" evidence="2">
    <location>
        <begin position="38"/>
        <end position="130"/>
    </location>
</feature>
<keyword evidence="1" id="KW-1133">Transmembrane helix</keyword>
<proteinExistence type="predicted"/>
<evidence type="ECO:0000256" key="1">
    <source>
        <dbReference type="SAM" id="Phobius"/>
    </source>
</evidence>
<protein>
    <recommendedName>
        <fullName evidence="2">Type II secretion system protein GspG C-terminal domain-containing protein</fullName>
    </recommendedName>
</protein>
<evidence type="ECO:0000313" key="3">
    <source>
        <dbReference type="EMBL" id="KKT11292.1"/>
    </source>
</evidence>
<dbReference type="Gene3D" id="3.30.700.10">
    <property type="entry name" value="Glycoprotein, Type 4 Pilin"/>
    <property type="match status" value="1"/>
</dbReference>
<dbReference type="InterPro" id="IPR045584">
    <property type="entry name" value="Pilin-like"/>
</dbReference>
<dbReference type="SUPFAM" id="SSF54523">
    <property type="entry name" value="Pili subunits"/>
    <property type="match status" value="1"/>
</dbReference>
<evidence type="ECO:0000259" key="2">
    <source>
        <dbReference type="Pfam" id="PF08334"/>
    </source>
</evidence>
<name>A0A0G1GV98_UNCKA</name>
<reference evidence="3 4" key="1">
    <citation type="journal article" date="2015" name="Nature">
        <title>rRNA introns, odd ribosomes, and small enigmatic genomes across a large radiation of phyla.</title>
        <authorList>
            <person name="Brown C.T."/>
            <person name="Hug L.A."/>
            <person name="Thomas B.C."/>
            <person name="Sharon I."/>
            <person name="Castelle C.J."/>
            <person name="Singh A."/>
            <person name="Wilkins M.J."/>
            <person name="Williams K.H."/>
            <person name="Banfield J.F."/>
        </authorList>
    </citation>
    <scope>NUCLEOTIDE SEQUENCE [LARGE SCALE GENOMIC DNA]</scope>
</reference>
<organism evidence="3 4">
    <name type="scientific">candidate division WWE3 bacterium GW2011_GWB2_43_22</name>
    <dbReference type="NCBI Taxonomy" id="1619118"/>
    <lineage>
        <taxon>Bacteria</taxon>
        <taxon>Katanobacteria</taxon>
    </lineage>
</organism>
<accession>A0A0G1GV98</accession>
<feature type="transmembrane region" description="Helical" evidence="1">
    <location>
        <begin position="12"/>
        <end position="33"/>
    </location>
</feature>
<dbReference type="AlphaFoldDB" id="A0A0G1GV98"/>
<evidence type="ECO:0000313" key="4">
    <source>
        <dbReference type="Proteomes" id="UP000033910"/>
    </source>
</evidence>
<comment type="caution">
    <text evidence="3">The sequence shown here is derived from an EMBL/GenBank/DDBJ whole genome shotgun (WGS) entry which is preliminary data.</text>
</comment>
<gene>
    <name evidence="3" type="ORF">UV89_C0016G0002</name>
</gene>
<sequence>MKRHFNSNAFTLLEITIVTAVLLVLMGTAISLISPASSKGKARDNKRLSDVSTLDRAVNEYKLDYGQYPGQESFLYTSDTLPAGSPNIYSAVSGWIPVDLSDYIPKYPADPVNDATYHYEYIQNTVGYEISTRLEQLTEEASSDGGNDPAKYELGINLLLISP</sequence>
<keyword evidence="1" id="KW-0812">Transmembrane</keyword>
<dbReference type="Proteomes" id="UP000033910">
    <property type="component" value="Unassembled WGS sequence"/>
</dbReference>
<keyword evidence="1" id="KW-0472">Membrane</keyword>
<dbReference type="InterPro" id="IPR013545">
    <property type="entry name" value="T2SS_protein-GspG_C"/>
</dbReference>
<dbReference type="Pfam" id="PF08334">
    <property type="entry name" value="T2SSG"/>
    <property type="match status" value="1"/>
</dbReference>